<reference evidence="2" key="1">
    <citation type="submission" date="2021-01" db="EMBL/GenBank/DDBJ databases">
        <title>Whole genome shotgun sequence of Virgisporangium aurantiacum NBRC 16421.</title>
        <authorList>
            <person name="Komaki H."/>
            <person name="Tamura T."/>
        </authorList>
    </citation>
    <scope>NUCLEOTIDE SEQUENCE</scope>
    <source>
        <strain evidence="2">NBRC 16421</strain>
    </source>
</reference>
<evidence type="ECO:0000313" key="2">
    <source>
        <dbReference type="EMBL" id="GIJ54508.1"/>
    </source>
</evidence>
<organism evidence="2 3">
    <name type="scientific">Virgisporangium aurantiacum</name>
    <dbReference type="NCBI Taxonomy" id="175570"/>
    <lineage>
        <taxon>Bacteria</taxon>
        <taxon>Bacillati</taxon>
        <taxon>Actinomycetota</taxon>
        <taxon>Actinomycetes</taxon>
        <taxon>Micromonosporales</taxon>
        <taxon>Micromonosporaceae</taxon>
        <taxon>Virgisporangium</taxon>
    </lineage>
</organism>
<feature type="domain" description="DUF1707" evidence="1">
    <location>
        <begin position="2"/>
        <end position="50"/>
    </location>
</feature>
<evidence type="ECO:0000313" key="3">
    <source>
        <dbReference type="Proteomes" id="UP000612585"/>
    </source>
</evidence>
<gene>
    <name evidence="2" type="ORF">Vau01_020240</name>
</gene>
<sequence>MDAERDAVISALGRHFAAGRLEPAEYESRAVAAAAAVHRAELVALFAGLPSTGPGFLVADLRDGLLAEGLQVLAEDLPGVMIFRRYRAPGQRVFRRTVPVRGAVGVSRQRLVVWAAGAKRVDLAFADARWDAALDVSVDRTGRLRVVAAVAPFHPDRSGRIEYRFTTDRAGEIVALLRASR</sequence>
<evidence type="ECO:0000259" key="1">
    <source>
        <dbReference type="Pfam" id="PF08044"/>
    </source>
</evidence>
<keyword evidence="3" id="KW-1185">Reference proteome</keyword>
<dbReference type="RefSeq" id="WP_203989630.1">
    <property type="nucleotide sequence ID" value="NZ_BOPG01000012.1"/>
</dbReference>
<dbReference type="InterPro" id="IPR012551">
    <property type="entry name" value="DUF1707_SHOCT-like"/>
</dbReference>
<name>A0A8J4DYJ4_9ACTN</name>
<dbReference type="Proteomes" id="UP000612585">
    <property type="component" value="Unassembled WGS sequence"/>
</dbReference>
<comment type="caution">
    <text evidence="2">The sequence shown here is derived from an EMBL/GenBank/DDBJ whole genome shotgun (WGS) entry which is preliminary data.</text>
</comment>
<proteinExistence type="predicted"/>
<dbReference type="AlphaFoldDB" id="A0A8J4DYJ4"/>
<dbReference type="Pfam" id="PF08044">
    <property type="entry name" value="DUF1707"/>
    <property type="match status" value="1"/>
</dbReference>
<accession>A0A8J4DYJ4</accession>
<dbReference type="EMBL" id="BOPG01000012">
    <property type="protein sequence ID" value="GIJ54508.1"/>
    <property type="molecule type" value="Genomic_DNA"/>
</dbReference>
<protein>
    <recommendedName>
        <fullName evidence="1">DUF1707 domain-containing protein</fullName>
    </recommendedName>
</protein>